<name>A0ACC2XIB7_9TREE</name>
<keyword evidence="2" id="KW-1185">Reference proteome</keyword>
<dbReference type="EMBL" id="JASBWU010000003">
    <property type="protein sequence ID" value="KAJ9123184.1"/>
    <property type="molecule type" value="Genomic_DNA"/>
</dbReference>
<organism evidence="1 2">
    <name type="scientific">Naganishia vaughanmartiniae</name>
    <dbReference type="NCBI Taxonomy" id="1424756"/>
    <lineage>
        <taxon>Eukaryota</taxon>
        <taxon>Fungi</taxon>
        <taxon>Dikarya</taxon>
        <taxon>Basidiomycota</taxon>
        <taxon>Agaricomycotina</taxon>
        <taxon>Tremellomycetes</taxon>
        <taxon>Filobasidiales</taxon>
        <taxon>Filobasidiaceae</taxon>
        <taxon>Naganishia</taxon>
    </lineage>
</organism>
<dbReference type="Proteomes" id="UP001243375">
    <property type="component" value="Unassembled WGS sequence"/>
</dbReference>
<gene>
    <name evidence="1" type="ORF">QFC22_001377</name>
</gene>
<evidence type="ECO:0000313" key="2">
    <source>
        <dbReference type="Proteomes" id="UP001243375"/>
    </source>
</evidence>
<evidence type="ECO:0000313" key="1">
    <source>
        <dbReference type="EMBL" id="KAJ9123184.1"/>
    </source>
</evidence>
<accession>A0ACC2XIB7</accession>
<proteinExistence type="predicted"/>
<reference evidence="1" key="1">
    <citation type="submission" date="2023-04" db="EMBL/GenBank/DDBJ databases">
        <title>Draft Genome sequencing of Naganishia species isolated from polar environments using Oxford Nanopore Technology.</title>
        <authorList>
            <person name="Leo P."/>
            <person name="Venkateswaran K."/>
        </authorList>
    </citation>
    <scope>NUCLEOTIDE SEQUENCE</scope>
    <source>
        <strain evidence="1">MNA-CCFEE 5425</strain>
    </source>
</reference>
<comment type="caution">
    <text evidence="1">The sequence shown here is derived from an EMBL/GenBank/DDBJ whole genome shotgun (WGS) entry which is preliminary data.</text>
</comment>
<sequence>MDIAAKRKPTTPASVASDSFGSPPGNRHIFPPTLHRSHPSSASITSSNGSGGQAVPTTQTSYVNVGSVSPPAGRAELHNAFAHGWQPQQTQQSQHPHHPHHPGMPHSQNSQRLPSFAMHPFLSGAGGPASQANHTQMSSSPPGLGSSGFPSPVLSHNVSFTSVDQALPAVRVQGLGHYPGAAASAVAAAVFPQGQRSRSRRSSVGLAVSVSLASRSRSHTPIGSPPTSPSRRLSREIGRGPQAQLDRILASVGTAGTGLGLTAKDRESKGPQNKNGKTPLGDNVFEFTDFGWDEAFEDDDDDMFDVGDGFDGNNRRLVDLVTEEAEDESRQASLDARLKAGISIGGYHRTDGLKSRTASRRSQLTQHRDDANLINSDSARPEHKNDILPLGFKFGAGLPFQGEIIENVDPVGSLKSRGKEVPGATCARFNSPRLGHASLAIGKAFEVVRKLGSGSYAMVYLVKEVGGGGQEFALKCLSKQHLEEEALDVQMFEATIHLSLPKHVNIVTLHQTLQTKKWLFLLLEMCPGEDLFYWLEHSRDSPPETIASSHEDHTPHNYHQPPLSSSNLPSSAIPYSTSAMIAGMGSMSLSQSPAFTFSKSHLSSDHHSGSSGHPGTPTTPSLLAAYSANALLSTRRLKLIASMFGQMCQAVALCHDVGVSHRDIKPENFICCDSDELAGTRDNDDQHAYDRKRVIVKLTDFGLATTNEISYDVECGSRPYMAYECRNELGPNYKPKPADVWSLGVVLLNMLFHRNPWTDPTPGNRNFEGFMEDPVEFLLTRFTGIGWEVATYLAEKVFTMDAEARVSAAEFGRWSKNLPSMIGGRKAVHNLRLTHLNGGHGNKSSLDFTKSPIEPREASSALSFKPPSAASTLTQTAPKTSSGLSAPSIIEEWQETEEFTGTETVLTPPPTEQAKPGLLPKSESDAFAAVEHAKAKRKKRGTRSKNKAAQAAAEALLTGLSDERHSPEISEKEVVLADLAEASQQLAREISSATRSSDKANVIDLDEFPKLGETEAPATIKKSRWKALIDSSNGNVELQALMKKVQDRDTGSAYRSAPAKLQHLAKKAPHDQRSSTSANSYTPSLSLASSSQLSSYNPTASLPGSSNGVESDNWRRSPLSHEKGKHEDLYRGRDSVIAGHHAKHKDKVTRHSSPLSSMAHYEPSPARNTNGSDFLGASDIRTNAPRTPRMDFKQTCHEDAQAAYLDHKTPRPLHQPLVPMAQAGQQSSSDIRPPPSATVEIPYKMKAHVDDGNSKGSHPEVFTGNVPPTKLRAQISSLGKMLSSLKTSKAKD</sequence>
<protein>
    <submittedName>
        <fullName evidence="1">Uncharacterized protein</fullName>
    </submittedName>
</protein>